<dbReference type="CDD" id="cd02846">
    <property type="entry name" value="PAZ_argonaute_like"/>
    <property type="match status" value="1"/>
</dbReference>
<dbReference type="InterPro" id="IPR014811">
    <property type="entry name" value="ArgoL1"/>
</dbReference>
<dbReference type="Pfam" id="PF08699">
    <property type="entry name" value="ArgoL1"/>
    <property type="match status" value="1"/>
</dbReference>
<dbReference type="SMART" id="SM00950">
    <property type="entry name" value="Piwi"/>
    <property type="match status" value="1"/>
</dbReference>
<dbReference type="Gene3D" id="2.170.260.10">
    <property type="entry name" value="paz domain"/>
    <property type="match status" value="1"/>
</dbReference>
<evidence type="ECO:0000259" key="2">
    <source>
        <dbReference type="PROSITE" id="PS50821"/>
    </source>
</evidence>
<evidence type="ECO:0000256" key="1">
    <source>
        <dbReference type="SAM" id="MobiDB-lite"/>
    </source>
</evidence>
<dbReference type="InterPro" id="IPR003165">
    <property type="entry name" value="Piwi"/>
</dbReference>
<feature type="domain" description="Piwi" evidence="3">
    <location>
        <begin position="676"/>
        <end position="904"/>
    </location>
</feature>
<evidence type="ECO:0000313" key="5">
    <source>
        <dbReference type="Proteomes" id="UP000663874"/>
    </source>
</evidence>
<dbReference type="Proteomes" id="UP000663874">
    <property type="component" value="Unassembled WGS sequence"/>
</dbReference>
<feature type="region of interest" description="Disordered" evidence="1">
    <location>
        <begin position="1"/>
        <end position="51"/>
    </location>
</feature>
<dbReference type="GO" id="GO:0003723">
    <property type="term" value="F:RNA binding"/>
    <property type="evidence" value="ECO:0007669"/>
    <property type="project" value="InterPro"/>
</dbReference>
<feature type="domain" description="PAZ" evidence="2">
    <location>
        <begin position="389"/>
        <end position="490"/>
    </location>
</feature>
<reference evidence="4" key="1">
    <citation type="submission" date="2021-02" db="EMBL/GenBank/DDBJ databases">
        <authorList>
            <person name="Nowell W R."/>
        </authorList>
    </citation>
    <scope>NUCLEOTIDE SEQUENCE</scope>
</reference>
<dbReference type="PROSITE" id="PS50821">
    <property type="entry name" value="PAZ"/>
    <property type="match status" value="1"/>
</dbReference>
<dbReference type="Gene3D" id="3.30.420.10">
    <property type="entry name" value="Ribonuclease H-like superfamily/Ribonuclease H"/>
    <property type="match status" value="1"/>
</dbReference>
<dbReference type="InterPro" id="IPR003100">
    <property type="entry name" value="PAZ_dom"/>
</dbReference>
<name>A0A819FN94_9BILA</name>
<organism evidence="4 5">
    <name type="scientific">Rotaria sordida</name>
    <dbReference type="NCBI Taxonomy" id="392033"/>
    <lineage>
        <taxon>Eukaryota</taxon>
        <taxon>Metazoa</taxon>
        <taxon>Spiralia</taxon>
        <taxon>Gnathifera</taxon>
        <taxon>Rotifera</taxon>
        <taxon>Eurotatoria</taxon>
        <taxon>Bdelloidea</taxon>
        <taxon>Philodinida</taxon>
        <taxon>Philodinidae</taxon>
        <taxon>Rotaria</taxon>
    </lineage>
</organism>
<dbReference type="SMART" id="SM01163">
    <property type="entry name" value="DUF1785"/>
    <property type="match status" value="1"/>
</dbReference>
<proteinExistence type="predicted"/>
<dbReference type="InterPro" id="IPR012337">
    <property type="entry name" value="RNaseH-like_sf"/>
</dbReference>
<dbReference type="InterPro" id="IPR036085">
    <property type="entry name" value="PAZ_dom_sf"/>
</dbReference>
<accession>A0A819FN94</accession>
<dbReference type="Gene3D" id="3.40.50.2300">
    <property type="match status" value="1"/>
</dbReference>
<dbReference type="PANTHER" id="PTHR22891">
    <property type="entry name" value="EUKARYOTIC TRANSLATION INITIATION FACTOR 2C"/>
    <property type="match status" value="1"/>
</dbReference>
<dbReference type="Pfam" id="PF02171">
    <property type="entry name" value="Piwi"/>
    <property type="match status" value="1"/>
</dbReference>
<dbReference type="EMBL" id="CAJOBE010003262">
    <property type="protein sequence ID" value="CAF3870242.1"/>
    <property type="molecule type" value="Genomic_DNA"/>
</dbReference>
<comment type="caution">
    <text evidence="4">The sequence shown here is derived from an EMBL/GenBank/DDBJ whole genome shotgun (WGS) entry which is preliminary data.</text>
</comment>
<dbReference type="SUPFAM" id="SSF53098">
    <property type="entry name" value="Ribonuclease H-like"/>
    <property type="match status" value="1"/>
</dbReference>
<gene>
    <name evidence="4" type="ORF">FNK824_LOCUS18969</name>
</gene>
<sequence>MSSSQPPKGRGRGRIAAHSTEPPPTPSITTSSDVSATTTPATLDTPSFCSTPITDVSVTTTSTTTDVSTPDTGISSASSTFQPLVATSSTATSSRGRGGHLKRNVVPQDPYWTVSNLTNTQFHSNIRPTKPDTLGTLGRQIQVIVNYFPILQFPHKGLVYKYHIQIRHKKNLEIHRERRRLFYDSWLKRYCRKYPQIDRHKIVFDNQSTILVFDQPLPDIDENTAAEIIEGPGRSNRQEPHRVIVRKAGNPVDLALIQHTNQIFNRENLSNYTPEDLQDIKQILSIALHEHCSSHAAFICNRSFFAPTKDGQHGEWDLGLGKALWRGFYSCLVFAKGTHQLLMNLDVKHTVFLKKQPFLEFLCEIMMHSPCGKRKYGGQRNVQKADGNDVLKFLDINNSIYKSEADFLLKHCKHLRVRSQDANKPIVYEICQLGQSASTQTFQWKPKKKSITVENYYTEYYCLTLKYPSLPTLQMRNGSYIPMELVDVEPVRVKKITDEQRALLCRYSSITPKEYCKSIQKIREDPSQQYFEEDPFAAAWNLNVHTDMLTLPARVLPMPEIVYTDQYRVTSEAVRNLGIWEMKPTKFHKPATFPAVWGFINLSSLDQQMCEDFYNELRIVAKNLGIDCHLPQIYEKYDSKRYTTDEIIASLKDLMNQNNDCNDIINRFFSHGHRIMYVGADLSHPAPSSGGQPSVVAVVASADDVPNCYFKEVYQQQRPASAARESREYIVSMKEIMKSLIQQYAQHRGYPPKAIVIYRDGISEGEFNTVFEKELMAIREACVELSSVYRPCLTYIVVNKRHHTRLFPINLEKNVAAGTVLDSHEITNATTYDFYLNSHHGALGTSRPTHYHVLYDDNKLQPDEVQMLTYALCYTYARCTRSVSIPAPVKYADLLALRATYYINNNDDSDTESVVSEPRIPINQDMEIKNTIRSERIVLSSKIAADCPFFL</sequence>
<dbReference type="AlphaFoldDB" id="A0A819FN94"/>
<evidence type="ECO:0000259" key="3">
    <source>
        <dbReference type="PROSITE" id="PS50822"/>
    </source>
</evidence>
<dbReference type="PROSITE" id="PS50822">
    <property type="entry name" value="PIWI"/>
    <property type="match status" value="1"/>
</dbReference>
<dbReference type="Pfam" id="PF02170">
    <property type="entry name" value="PAZ"/>
    <property type="match status" value="1"/>
</dbReference>
<feature type="compositionally biased region" description="Polar residues" evidence="1">
    <location>
        <begin position="33"/>
        <end position="49"/>
    </location>
</feature>
<protein>
    <submittedName>
        <fullName evidence="4">Uncharacterized protein</fullName>
    </submittedName>
</protein>
<evidence type="ECO:0000313" key="4">
    <source>
        <dbReference type="EMBL" id="CAF3870242.1"/>
    </source>
</evidence>
<dbReference type="SUPFAM" id="SSF101690">
    <property type="entry name" value="PAZ domain"/>
    <property type="match status" value="1"/>
</dbReference>
<dbReference type="InterPro" id="IPR036397">
    <property type="entry name" value="RNaseH_sf"/>
</dbReference>